<gene>
    <name evidence="11" type="ORF">TRITD_5Bv1G127200</name>
</gene>
<evidence type="ECO:0000313" key="12">
    <source>
        <dbReference type="Proteomes" id="UP000324705"/>
    </source>
</evidence>
<feature type="region of interest" description="Disordered" evidence="9">
    <location>
        <begin position="31"/>
        <end position="55"/>
    </location>
</feature>
<dbReference type="FunFam" id="1.10.510.10:FF:001023">
    <property type="entry name" value="Os07g0541700 protein"/>
    <property type="match status" value="1"/>
</dbReference>
<evidence type="ECO:0000256" key="8">
    <source>
        <dbReference type="ARBA" id="ARBA00048679"/>
    </source>
</evidence>
<dbReference type="EC" id="2.7.11.1" evidence="1"/>
<evidence type="ECO:0000256" key="9">
    <source>
        <dbReference type="SAM" id="MobiDB-lite"/>
    </source>
</evidence>
<dbReference type="PANTHER" id="PTHR45621">
    <property type="entry name" value="OS01G0588500 PROTEIN-RELATED"/>
    <property type="match status" value="1"/>
</dbReference>
<reference evidence="11 12" key="1">
    <citation type="submission" date="2017-09" db="EMBL/GenBank/DDBJ databases">
        <authorList>
            <consortium name="International Durum Wheat Genome Sequencing Consortium (IDWGSC)"/>
            <person name="Milanesi L."/>
        </authorList>
    </citation>
    <scope>NUCLEOTIDE SEQUENCE [LARGE SCALE GENOMIC DNA]</scope>
    <source>
        <strain evidence="12">cv. Svevo</strain>
    </source>
</reference>
<comment type="catalytic activity">
    <reaction evidence="7">
        <text>L-threonyl-[protein] + ATP = O-phospho-L-threonyl-[protein] + ADP + H(+)</text>
        <dbReference type="Rhea" id="RHEA:46608"/>
        <dbReference type="Rhea" id="RHEA-COMP:11060"/>
        <dbReference type="Rhea" id="RHEA-COMP:11605"/>
        <dbReference type="ChEBI" id="CHEBI:15378"/>
        <dbReference type="ChEBI" id="CHEBI:30013"/>
        <dbReference type="ChEBI" id="CHEBI:30616"/>
        <dbReference type="ChEBI" id="CHEBI:61977"/>
        <dbReference type="ChEBI" id="CHEBI:456216"/>
        <dbReference type="EC" id="2.7.11.1"/>
    </reaction>
</comment>
<evidence type="ECO:0000256" key="1">
    <source>
        <dbReference type="ARBA" id="ARBA00012513"/>
    </source>
</evidence>
<evidence type="ECO:0000256" key="7">
    <source>
        <dbReference type="ARBA" id="ARBA00047899"/>
    </source>
</evidence>
<keyword evidence="6" id="KW-0067">ATP-binding</keyword>
<comment type="catalytic activity">
    <reaction evidence="8">
        <text>L-seryl-[protein] + ATP = O-phospho-L-seryl-[protein] + ADP + H(+)</text>
        <dbReference type="Rhea" id="RHEA:17989"/>
        <dbReference type="Rhea" id="RHEA-COMP:9863"/>
        <dbReference type="Rhea" id="RHEA-COMP:11604"/>
        <dbReference type="ChEBI" id="CHEBI:15378"/>
        <dbReference type="ChEBI" id="CHEBI:29999"/>
        <dbReference type="ChEBI" id="CHEBI:30616"/>
        <dbReference type="ChEBI" id="CHEBI:83421"/>
        <dbReference type="ChEBI" id="CHEBI:456216"/>
        <dbReference type="EC" id="2.7.11.1"/>
    </reaction>
</comment>
<organism evidence="11 12">
    <name type="scientific">Triticum turgidum subsp. durum</name>
    <name type="common">Durum wheat</name>
    <name type="synonym">Triticum durum</name>
    <dbReference type="NCBI Taxonomy" id="4567"/>
    <lineage>
        <taxon>Eukaryota</taxon>
        <taxon>Viridiplantae</taxon>
        <taxon>Streptophyta</taxon>
        <taxon>Embryophyta</taxon>
        <taxon>Tracheophyta</taxon>
        <taxon>Spermatophyta</taxon>
        <taxon>Magnoliopsida</taxon>
        <taxon>Liliopsida</taxon>
        <taxon>Poales</taxon>
        <taxon>Poaceae</taxon>
        <taxon>BOP clade</taxon>
        <taxon>Pooideae</taxon>
        <taxon>Triticodae</taxon>
        <taxon>Triticeae</taxon>
        <taxon>Triticinae</taxon>
        <taxon>Triticum</taxon>
    </lineage>
</organism>
<keyword evidence="5" id="KW-0418">Kinase</keyword>
<evidence type="ECO:0000256" key="6">
    <source>
        <dbReference type="ARBA" id="ARBA00022840"/>
    </source>
</evidence>
<sequence>MAAKSWNPFSCCVAGGRVADDDDDCRRRIGRRGKGCPRSSSRMSFKSLSSSGTLSPEDLSITLSGSNLHAFTYAELRAATGSFSRANYLGCGGFGPVYKGDVDDKLRPGLAAQPVAVKYLDLDCGTQGHKEWLAEVFFLGQLRHKNLVKLIGYCYEDEHRMLVYEFMSGESLEKHLFKSTNGSLPWMTRMKIAVGAAKGLAFLHDADPPVIYRDFKASNILLDSDYNTKLSDFGLAKDGPQGDATHVTTRVMGTHGYAAPEWARPYLKRSDRLYKVMDPALECQYSCKGAEVAALVAYKCLSQNPKSRPTMREVVKALEPVLGMEDFFPVGPFVFTVIVEEDKVVDMKVEVEEKHQHPRQNHQDRHRQKYPDSAIHAGIVLRRGDGLITGFTGAQRR</sequence>
<dbReference type="InterPro" id="IPR000719">
    <property type="entry name" value="Prot_kinase_dom"/>
</dbReference>
<dbReference type="InterPro" id="IPR008271">
    <property type="entry name" value="Ser/Thr_kinase_AS"/>
</dbReference>
<protein>
    <recommendedName>
        <fullName evidence="1">non-specific serine/threonine protein kinase</fullName>
        <ecNumber evidence="1">2.7.11.1</ecNumber>
    </recommendedName>
</protein>
<keyword evidence="4" id="KW-0547">Nucleotide-binding</keyword>
<dbReference type="PROSITE" id="PS00108">
    <property type="entry name" value="PROTEIN_KINASE_ST"/>
    <property type="match status" value="1"/>
</dbReference>
<dbReference type="InterPro" id="IPR011009">
    <property type="entry name" value="Kinase-like_dom_sf"/>
</dbReference>
<dbReference type="FunFam" id="3.30.200.20:FF:000228">
    <property type="entry name" value="Serine/threonine-protein kinase BIK1"/>
    <property type="match status" value="1"/>
</dbReference>
<evidence type="ECO:0000256" key="3">
    <source>
        <dbReference type="ARBA" id="ARBA00022679"/>
    </source>
</evidence>
<evidence type="ECO:0000256" key="5">
    <source>
        <dbReference type="ARBA" id="ARBA00022777"/>
    </source>
</evidence>
<keyword evidence="12" id="KW-1185">Reference proteome</keyword>
<dbReference type="SUPFAM" id="SSF56112">
    <property type="entry name" value="Protein kinase-like (PK-like)"/>
    <property type="match status" value="1"/>
</dbReference>
<feature type="domain" description="Protein kinase" evidence="10">
    <location>
        <begin position="83"/>
        <end position="379"/>
    </location>
</feature>
<dbReference type="PROSITE" id="PS50011">
    <property type="entry name" value="PROTEIN_KINASE_DOM"/>
    <property type="match status" value="1"/>
</dbReference>
<keyword evidence="2" id="KW-0723">Serine/threonine-protein kinase</keyword>
<dbReference type="Gene3D" id="3.30.200.20">
    <property type="entry name" value="Phosphorylase Kinase, domain 1"/>
    <property type="match status" value="1"/>
</dbReference>
<dbReference type="AlphaFoldDB" id="A0A9R0X982"/>
<dbReference type="InterPro" id="IPR050823">
    <property type="entry name" value="Plant_Ser_Thr_Prot_Kinase"/>
</dbReference>
<accession>A0A9R0X982</accession>
<evidence type="ECO:0000313" key="11">
    <source>
        <dbReference type="EMBL" id="VAI32436.1"/>
    </source>
</evidence>
<feature type="compositionally biased region" description="Low complexity" evidence="9">
    <location>
        <begin position="39"/>
        <end position="55"/>
    </location>
</feature>
<evidence type="ECO:0000259" key="10">
    <source>
        <dbReference type="PROSITE" id="PS50011"/>
    </source>
</evidence>
<dbReference type="InterPro" id="IPR001245">
    <property type="entry name" value="Ser-Thr/Tyr_kinase_cat_dom"/>
</dbReference>
<dbReference type="Gramene" id="TRITD5Bv1G127200.4">
    <property type="protein sequence ID" value="TRITD5Bv1G127200.4"/>
    <property type="gene ID" value="TRITD5Bv1G127200"/>
</dbReference>
<proteinExistence type="predicted"/>
<name>A0A9R0X982_TRITD</name>
<dbReference type="Pfam" id="PF07714">
    <property type="entry name" value="PK_Tyr_Ser-Thr"/>
    <property type="match status" value="1"/>
</dbReference>
<dbReference type="Gene3D" id="1.10.510.10">
    <property type="entry name" value="Transferase(Phosphotransferase) domain 1"/>
    <property type="match status" value="2"/>
</dbReference>
<keyword evidence="3" id="KW-0808">Transferase</keyword>
<dbReference type="GO" id="GO:0005524">
    <property type="term" value="F:ATP binding"/>
    <property type="evidence" value="ECO:0007669"/>
    <property type="project" value="UniProtKB-KW"/>
</dbReference>
<dbReference type="Proteomes" id="UP000324705">
    <property type="component" value="Chromosome 5B"/>
</dbReference>
<dbReference type="GO" id="GO:0004674">
    <property type="term" value="F:protein serine/threonine kinase activity"/>
    <property type="evidence" value="ECO:0007669"/>
    <property type="project" value="UniProtKB-KW"/>
</dbReference>
<evidence type="ECO:0000256" key="4">
    <source>
        <dbReference type="ARBA" id="ARBA00022741"/>
    </source>
</evidence>
<dbReference type="EMBL" id="LT934120">
    <property type="protein sequence ID" value="VAI32436.1"/>
    <property type="molecule type" value="Genomic_DNA"/>
</dbReference>
<evidence type="ECO:0000256" key="2">
    <source>
        <dbReference type="ARBA" id="ARBA00022527"/>
    </source>
</evidence>